<sequence>MNQVEFYNHLISIGTNKKVASDHVSKLKRLENSICNCDMDEEYEKDKCATLLSLLVKNSGEEELKKVLIAPLPIGTYAMNTFRYSIKKYIEFRDLNHRR</sequence>
<reference evidence="1 2" key="1">
    <citation type="submission" date="2014-08" db="EMBL/GenBank/DDBJ databases">
        <authorList>
            <person name="Kuleshov K."/>
            <person name="Dedkov V."/>
            <person name="Markelov M."/>
            <person name="Pimkina E."/>
        </authorList>
    </citation>
    <scope>NUCLEOTIDE SEQUENCE [LARGE SCALE GENOMIC DNA]</scope>
    <source>
        <strain evidence="2">TOA</strain>
    </source>
</reference>
<evidence type="ECO:0000313" key="2">
    <source>
        <dbReference type="Proteomes" id="UP000029712"/>
    </source>
</evidence>
<reference evidence="1 2" key="2">
    <citation type="submission" date="2018-10" db="EMBL/GenBank/DDBJ databases">
        <title>Detection and isolation of Mycoplasma hominis as a predominant microorganism from pelvic cavity of patient with salpingitis and tubo-ovarian abscess.</title>
        <authorList>
            <person name="Guschin A.E."/>
            <person name="Khayrullina G.A."/>
            <person name="Rakovskaya I.V."/>
            <person name="Shelenkov A.A."/>
            <person name="Shagin D.A."/>
        </authorList>
    </citation>
    <scope>NUCLEOTIDE SEQUENCE [LARGE SCALE GENOMIC DNA]</scope>
    <source>
        <strain evidence="2">TOA</strain>
    </source>
</reference>
<dbReference type="RefSeq" id="WP_036439303.1">
    <property type="nucleotide sequence ID" value="NZ_CP033021.1"/>
</dbReference>
<gene>
    <name evidence="1" type="ORF">KN71_002090</name>
</gene>
<dbReference type="AlphaFoldDB" id="A0A454C9T1"/>
<name>A0A454C9T1_METHO</name>
<dbReference type="Proteomes" id="UP000029712">
    <property type="component" value="Chromosome"/>
</dbReference>
<dbReference type="EMBL" id="CP033021">
    <property type="protein sequence ID" value="AYN65472.1"/>
    <property type="molecule type" value="Genomic_DNA"/>
</dbReference>
<protein>
    <submittedName>
        <fullName evidence="1">Uncharacterized protein</fullName>
    </submittedName>
</protein>
<dbReference type="OrthoDB" id="2084067at2"/>
<organism evidence="1 2">
    <name type="scientific">Metamycoplasma hominis</name>
    <name type="common">Mycoplasma hominis</name>
    <dbReference type="NCBI Taxonomy" id="2098"/>
    <lineage>
        <taxon>Bacteria</taxon>
        <taxon>Bacillati</taxon>
        <taxon>Mycoplasmatota</taxon>
        <taxon>Mycoplasmoidales</taxon>
        <taxon>Metamycoplasmataceae</taxon>
        <taxon>Metamycoplasma</taxon>
    </lineage>
</organism>
<evidence type="ECO:0000313" key="1">
    <source>
        <dbReference type="EMBL" id="AYN65472.1"/>
    </source>
</evidence>
<accession>A0A454C9T1</accession>
<proteinExistence type="predicted"/>